<feature type="transmembrane region" description="Helical" evidence="11">
    <location>
        <begin position="332"/>
        <end position="358"/>
    </location>
</feature>
<dbReference type="InterPro" id="IPR023298">
    <property type="entry name" value="ATPase_P-typ_TM_dom_sf"/>
</dbReference>
<dbReference type="SUPFAM" id="SSF56784">
    <property type="entry name" value="HAD-like"/>
    <property type="match status" value="1"/>
</dbReference>
<feature type="binding site" evidence="9">
    <location>
        <position position="408"/>
    </location>
    <ligand>
        <name>ATP</name>
        <dbReference type="ChEBI" id="CHEBI:30616"/>
    </ligand>
</feature>
<evidence type="ECO:0000256" key="4">
    <source>
        <dbReference type="ARBA" id="ARBA00022840"/>
    </source>
</evidence>
<evidence type="ECO:0000313" key="14">
    <source>
        <dbReference type="Proteomes" id="UP000694420"/>
    </source>
</evidence>
<dbReference type="PROSITE" id="PS00154">
    <property type="entry name" value="ATPASE_E1_E2"/>
    <property type="match status" value="1"/>
</dbReference>
<dbReference type="GO" id="GO:0045332">
    <property type="term" value="P:phospholipid translocation"/>
    <property type="evidence" value="ECO:0007669"/>
    <property type="project" value="TreeGrafter"/>
</dbReference>
<dbReference type="Proteomes" id="UP000694420">
    <property type="component" value="Unplaced"/>
</dbReference>
<feature type="transmembrane region" description="Helical" evidence="11">
    <location>
        <begin position="289"/>
        <end position="312"/>
    </location>
</feature>
<dbReference type="SUPFAM" id="SSF81665">
    <property type="entry name" value="Calcium ATPase, transmembrane domain M"/>
    <property type="match status" value="1"/>
</dbReference>
<feature type="binding site" evidence="9">
    <location>
        <position position="406"/>
    </location>
    <ligand>
        <name>ATP</name>
        <dbReference type="ChEBI" id="CHEBI:30616"/>
    </ligand>
</feature>
<dbReference type="InterPro" id="IPR032631">
    <property type="entry name" value="P-type_ATPase_N"/>
</dbReference>
<dbReference type="GO" id="GO:0005524">
    <property type="term" value="F:ATP binding"/>
    <property type="evidence" value="ECO:0007669"/>
    <property type="project" value="UniProtKB-UniRule"/>
</dbReference>
<dbReference type="GO" id="GO:0007030">
    <property type="term" value="P:Golgi organization"/>
    <property type="evidence" value="ECO:0007669"/>
    <property type="project" value="TreeGrafter"/>
</dbReference>
<keyword evidence="10" id="KW-0479">Metal-binding</keyword>
<evidence type="ECO:0000256" key="9">
    <source>
        <dbReference type="PIRSR" id="PIRSR606539-2"/>
    </source>
</evidence>
<dbReference type="Gene3D" id="3.40.1110.10">
    <property type="entry name" value="Calcium-transporting ATPase, cytoplasmic domain N"/>
    <property type="match status" value="1"/>
</dbReference>
<evidence type="ECO:0000313" key="13">
    <source>
        <dbReference type="Ensembl" id="ENSNPEP00000008506.1"/>
    </source>
</evidence>
<feature type="active site" description="4-aspartylphosphate intermediate" evidence="8">
    <location>
        <position position="406"/>
    </location>
</feature>
<keyword evidence="7 11" id="KW-0472">Membrane</keyword>
<keyword evidence="5 11" id="KW-1278">Translocase</keyword>
<keyword evidence="10 11" id="KW-0460">Magnesium</keyword>
<dbReference type="PANTHER" id="PTHR24092:SF52">
    <property type="entry name" value="PHOSPHOLIPID-TRANSPORTING ATPASE FETA"/>
    <property type="match status" value="1"/>
</dbReference>
<dbReference type="EC" id="7.6.2.1" evidence="11"/>
<evidence type="ECO:0000256" key="8">
    <source>
        <dbReference type="PIRSR" id="PIRSR606539-1"/>
    </source>
</evidence>
<dbReference type="InterPro" id="IPR023299">
    <property type="entry name" value="ATPase_P-typ_cyto_dom_N"/>
</dbReference>
<dbReference type="Pfam" id="PF16209">
    <property type="entry name" value="PhoLip_ATPase_N"/>
    <property type="match status" value="1"/>
</dbReference>
<evidence type="ECO:0000256" key="6">
    <source>
        <dbReference type="ARBA" id="ARBA00022989"/>
    </source>
</evidence>
<sequence length="717" mass="81825">MCFYFFFSFYFLLVLGFNYRWWNSQAGSDQLATYPHPVPCSGPRSQKRESDKQYHELESNSIKTSKYNFFTFLPLNLFEQFQRIANAYFLFLLILQLIPQISSLSWFTTVVPLVLVLTVSGVKDAIDDFNRHRSDNHVNNRPVQVLINGMLKDEKWMNVQVGDIIKLENNNFVTADLLLLSSSEPHSLTYIETAELDGKFSTIFSILFFTGEVRCEAPNNKLDRFAGTLTLQGEKYALDNEKMLLRGCTIRNTEWCFGLVIYAGPDTKLMQNSGKTTFKRTSIDRLMNVLVLVIFAFLALMCLILAIGNGIWEHDKGYYFQVYLPWAEGVTSAPYSAFLMFWSYVIILNTVVPISLYVSVEIIRLGNSFYIDWDRKMYYPVNDTPAQARTTTLNEELGQIKYIFSDKTGTLTQNIMCFNKCSINGKSYGMVSKTEKVDFSYNQLADPKFVFYDHSLVEAVKLNDAPTHMFFRLLSLCHTVMPEEKEEGNLVYQAQSPDEGALVTAARNFGFVFRARTPETITVVEMGETKIYKLLAILDFNNVRKRMSVIVQSPEGDLTLYCKGADTILYELLHSSCDALKEETTEHLNEFAGEGLRTLVVAYKNLDEKYFENWIRRHHAASTALEGREDKLSELYEEIEKDLMLLGATAIEDKLQDGVPQTIETLAKASIKIWVLTGDKQETAVNIGYSCNLLNDDMADVFIIEGSTSDAVLNELR</sequence>
<comment type="catalytic activity">
    <reaction evidence="11">
        <text>ATP + H2O + phospholipidSide 1 = ADP + phosphate + phospholipidSide 2.</text>
        <dbReference type="EC" id="7.6.2.1"/>
    </reaction>
</comment>
<dbReference type="GO" id="GO:0005886">
    <property type="term" value="C:plasma membrane"/>
    <property type="evidence" value="ECO:0007669"/>
    <property type="project" value="TreeGrafter"/>
</dbReference>
<comment type="caution">
    <text evidence="11">Lacks conserved residue(s) required for the propagation of feature annotation.</text>
</comment>
<feature type="binding site" evidence="9">
    <location>
        <position position="677"/>
    </location>
    <ligand>
        <name>ATP</name>
        <dbReference type="ChEBI" id="CHEBI:30616"/>
    </ligand>
</feature>
<dbReference type="GO" id="GO:0000287">
    <property type="term" value="F:magnesium ion binding"/>
    <property type="evidence" value="ECO:0007669"/>
    <property type="project" value="UniProtKB-UniRule"/>
</dbReference>
<comment type="similarity">
    <text evidence="11">Belongs to the cation transport ATPase (P-type) (TC 3.A.3) family. Type IV subfamily.</text>
</comment>
<evidence type="ECO:0000256" key="11">
    <source>
        <dbReference type="RuleBase" id="RU362033"/>
    </source>
</evidence>
<dbReference type="InterPro" id="IPR008250">
    <property type="entry name" value="ATPase_P-typ_transduc_dom_A_sf"/>
</dbReference>
<feature type="binding site" evidence="10">
    <location>
        <position position="408"/>
    </location>
    <ligand>
        <name>Mg(2+)</name>
        <dbReference type="ChEBI" id="CHEBI:18420"/>
    </ligand>
</feature>
<dbReference type="NCBIfam" id="TIGR01652">
    <property type="entry name" value="ATPase-Plipid"/>
    <property type="match status" value="1"/>
</dbReference>
<evidence type="ECO:0000256" key="5">
    <source>
        <dbReference type="ARBA" id="ARBA00022967"/>
    </source>
</evidence>
<dbReference type="FunFam" id="3.40.1110.10:FF:000188">
    <property type="entry name" value="Phospholipid-transporting ATPase"/>
    <property type="match status" value="1"/>
</dbReference>
<evidence type="ECO:0000256" key="7">
    <source>
        <dbReference type="ARBA" id="ARBA00023136"/>
    </source>
</evidence>
<dbReference type="InterPro" id="IPR006539">
    <property type="entry name" value="P-type_ATPase_IV"/>
</dbReference>
<name>A0A8C6Z157_NOTPE</name>
<evidence type="ECO:0000256" key="1">
    <source>
        <dbReference type="ARBA" id="ARBA00004141"/>
    </source>
</evidence>
<comment type="cofactor">
    <cofactor evidence="10">
        <name>Mg(2+)</name>
        <dbReference type="ChEBI" id="CHEBI:18420"/>
    </cofactor>
</comment>
<keyword evidence="14" id="KW-1185">Reference proteome</keyword>
<dbReference type="GO" id="GO:0140345">
    <property type="term" value="F:phosphatidylcholine flippase activity"/>
    <property type="evidence" value="ECO:0007669"/>
    <property type="project" value="UniProtKB-ARBA"/>
</dbReference>
<dbReference type="InterPro" id="IPR018303">
    <property type="entry name" value="ATPase_P-typ_P_site"/>
</dbReference>
<dbReference type="InterPro" id="IPR036412">
    <property type="entry name" value="HAD-like_sf"/>
</dbReference>
<feature type="binding site" evidence="9">
    <location>
        <position position="678"/>
    </location>
    <ligand>
        <name>ATP</name>
        <dbReference type="ChEBI" id="CHEBI:30616"/>
    </ligand>
</feature>
<reference evidence="13" key="2">
    <citation type="submission" date="2025-09" db="UniProtKB">
        <authorList>
            <consortium name="Ensembl"/>
        </authorList>
    </citation>
    <scope>IDENTIFICATION</scope>
</reference>
<feature type="binding site" evidence="9">
    <location>
        <position position="540"/>
    </location>
    <ligand>
        <name>ATP</name>
        <dbReference type="ChEBI" id="CHEBI:30616"/>
    </ligand>
</feature>
<feature type="binding site" evidence="9">
    <location>
        <position position="597"/>
    </location>
    <ligand>
        <name>ATP</name>
        <dbReference type="ChEBI" id="CHEBI:30616"/>
    </ligand>
</feature>
<dbReference type="SUPFAM" id="SSF81653">
    <property type="entry name" value="Calcium ATPase, transduction domain A"/>
    <property type="match status" value="1"/>
</dbReference>
<feature type="transmembrane region" description="Helical" evidence="11">
    <location>
        <begin position="104"/>
        <end position="122"/>
    </location>
</feature>
<dbReference type="Pfam" id="PF13246">
    <property type="entry name" value="Cation_ATPase"/>
    <property type="match status" value="1"/>
</dbReference>
<dbReference type="PANTHER" id="PTHR24092">
    <property type="entry name" value="PROBABLE PHOSPHOLIPID-TRANSPORTING ATPASE"/>
    <property type="match status" value="1"/>
</dbReference>
<dbReference type="Ensembl" id="ENSNPET00000008717.1">
    <property type="protein sequence ID" value="ENSNPEP00000008506.1"/>
    <property type="gene ID" value="ENSNPEG00000006374.1"/>
</dbReference>
<evidence type="ECO:0000256" key="3">
    <source>
        <dbReference type="ARBA" id="ARBA00022741"/>
    </source>
</evidence>
<evidence type="ECO:0000256" key="2">
    <source>
        <dbReference type="ARBA" id="ARBA00022692"/>
    </source>
</evidence>
<accession>A0A8C6Z157</accession>
<feature type="binding site" evidence="9">
    <location>
        <position position="407"/>
    </location>
    <ligand>
        <name>ATP</name>
        <dbReference type="ChEBI" id="CHEBI:30616"/>
    </ligand>
</feature>
<feature type="binding site" evidence="9">
    <location>
        <position position="563"/>
    </location>
    <ligand>
        <name>ATP</name>
        <dbReference type="ChEBI" id="CHEBI:30616"/>
    </ligand>
</feature>
<dbReference type="Gene3D" id="3.40.50.1000">
    <property type="entry name" value="HAD superfamily/HAD-like"/>
    <property type="match status" value="1"/>
</dbReference>
<protein>
    <recommendedName>
        <fullName evidence="11">Phospholipid-transporting ATPase</fullName>
        <ecNumber evidence="11">7.6.2.1</ecNumber>
    </recommendedName>
</protein>
<keyword evidence="2 11" id="KW-0812">Transmembrane</keyword>
<proteinExistence type="inferred from homology"/>
<dbReference type="FunFam" id="3.40.50.1000:FF:000001">
    <property type="entry name" value="Phospholipid-transporting ATPase IC"/>
    <property type="match status" value="1"/>
</dbReference>
<dbReference type="FunFam" id="2.70.150.10:FF:000025">
    <property type="entry name" value="Phospholipid-transporting ATPase"/>
    <property type="match status" value="1"/>
</dbReference>
<organism evidence="13 14">
    <name type="scientific">Nothoprocta perdicaria</name>
    <name type="common">Chilean tinamou</name>
    <name type="synonym">Crypturus perdicarius</name>
    <dbReference type="NCBI Taxonomy" id="30464"/>
    <lineage>
        <taxon>Eukaryota</taxon>
        <taxon>Metazoa</taxon>
        <taxon>Chordata</taxon>
        <taxon>Craniata</taxon>
        <taxon>Vertebrata</taxon>
        <taxon>Euteleostomi</taxon>
        <taxon>Archelosauria</taxon>
        <taxon>Archosauria</taxon>
        <taxon>Dinosauria</taxon>
        <taxon>Saurischia</taxon>
        <taxon>Theropoda</taxon>
        <taxon>Coelurosauria</taxon>
        <taxon>Aves</taxon>
        <taxon>Palaeognathae</taxon>
        <taxon>Tinamiformes</taxon>
        <taxon>Tinamidae</taxon>
        <taxon>Nothoprocta</taxon>
    </lineage>
</organism>
<dbReference type="Gene3D" id="2.70.150.10">
    <property type="entry name" value="Calcium-transporting ATPase, cytoplasmic transduction domain A"/>
    <property type="match status" value="1"/>
</dbReference>
<feature type="binding site" evidence="9">
    <location>
        <position position="679"/>
    </location>
    <ligand>
        <name>ATP</name>
        <dbReference type="ChEBI" id="CHEBI:30616"/>
    </ligand>
</feature>
<feature type="domain" description="P-type ATPase N-terminal" evidence="12">
    <location>
        <begin position="54"/>
        <end position="110"/>
    </location>
</feature>
<comment type="subcellular location">
    <subcellularLocation>
        <location evidence="1 11">Membrane</location>
        <topology evidence="1 11">Multi-pass membrane protein</topology>
    </subcellularLocation>
</comment>
<dbReference type="InterPro" id="IPR023214">
    <property type="entry name" value="HAD_sf"/>
</dbReference>
<dbReference type="GO" id="GO:0005802">
    <property type="term" value="C:trans-Golgi network"/>
    <property type="evidence" value="ECO:0007669"/>
    <property type="project" value="TreeGrafter"/>
</dbReference>
<dbReference type="SUPFAM" id="SSF81660">
    <property type="entry name" value="Metal cation-transporting ATPase, ATP-binding domain N"/>
    <property type="match status" value="1"/>
</dbReference>
<feature type="binding site" evidence="9">
    <location>
        <position position="499"/>
    </location>
    <ligand>
        <name>ATP</name>
        <dbReference type="ChEBI" id="CHEBI:30616"/>
    </ligand>
</feature>
<dbReference type="AlphaFoldDB" id="A0A8C6Z157"/>
<evidence type="ECO:0000259" key="12">
    <source>
        <dbReference type="Pfam" id="PF16209"/>
    </source>
</evidence>
<evidence type="ECO:0000256" key="10">
    <source>
        <dbReference type="PIRSR" id="PIRSR606539-3"/>
    </source>
</evidence>
<feature type="binding site" evidence="10">
    <location>
        <position position="406"/>
    </location>
    <ligand>
        <name>Mg(2+)</name>
        <dbReference type="ChEBI" id="CHEBI:18420"/>
    </ligand>
</feature>
<feature type="transmembrane region" description="Helical" evidence="11">
    <location>
        <begin position="6"/>
        <end position="22"/>
    </location>
</feature>
<reference evidence="13" key="1">
    <citation type="submission" date="2025-08" db="UniProtKB">
        <authorList>
            <consortium name="Ensembl"/>
        </authorList>
    </citation>
    <scope>IDENTIFICATION</scope>
</reference>
<keyword evidence="6 11" id="KW-1133">Transmembrane helix</keyword>
<keyword evidence="3 9" id="KW-0547">Nucleotide-binding</keyword>
<keyword evidence="4 9" id="KW-0067">ATP-binding</keyword>